<keyword evidence="1" id="KW-0805">Transcription regulation</keyword>
<dbReference type="AlphaFoldDB" id="A0A4Y3VRY3"/>
<dbReference type="GO" id="GO:0003700">
    <property type="term" value="F:DNA-binding transcription factor activity"/>
    <property type="evidence" value="ECO:0007669"/>
    <property type="project" value="InterPro"/>
</dbReference>
<dbReference type="PROSITE" id="PS01124">
    <property type="entry name" value="HTH_ARAC_FAMILY_2"/>
    <property type="match status" value="1"/>
</dbReference>
<feature type="domain" description="HTH araC/xylS-type" evidence="4">
    <location>
        <begin position="92"/>
        <end position="190"/>
    </location>
</feature>
<accession>A0A4Y3VRY3</accession>
<evidence type="ECO:0000256" key="1">
    <source>
        <dbReference type="ARBA" id="ARBA00023015"/>
    </source>
</evidence>
<keyword evidence="6" id="KW-1185">Reference proteome</keyword>
<dbReference type="PANTHER" id="PTHR47894">
    <property type="entry name" value="HTH-TYPE TRANSCRIPTIONAL REGULATOR GADX"/>
    <property type="match status" value="1"/>
</dbReference>
<evidence type="ECO:0000259" key="4">
    <source>
        <dbReference type="PROSITE" id="PS01124"/>
    </source>
</evidence>
<dbReference type="InterPro" id="IPR032687">
    <property type="entry name" value="AraC-type_N"/>
</dbReference>
<dbReference type="Gene3D" id="1.10.10.60">
    <property type="entry name" value="Homeodomain-like"/>
    <property type="match status" value="1"/>
</dbReference>
<comment type="caution">
    <text evidence="5">The sequence shown here is derived from an EMBL/GenBank/DDBJ whole genome shotgun (WGS) entry which is preliminary data.</text>
</comment>
<dbReference type="RefSeq" id="WP_167529711.1">
    <property type="nucleotide sequence ID" value="NZ_BJND01000042.1"/>
</dbReference>
<dbReference type="GO" id="GO:0000976">
    <property type="term" value="F:transcription cis-regulatory region binding"/>
    <property type="evidence" value="ECO:0007669"/>
    <property type="project" value="TreeGrafter"/>
</dbReference>
<keyword evidence="2" id="KW-0238">DNA-binding</keyword>
<proteinExistence type="predicted"/>
<dbReference type="Pfam" id="PF12833">
    <property type="entry name" value="HTH_18"/>
    <property type="match status" value="1"/>
</dbReference>
<dbReference type="PANTHER" id="PTHR47894:SF4">
    <property type="entry name" value="HTH-TYPE TRANSCRIPTIONAL REGULATOR GADX"/>
    <property type="match status" value="1"/>
</dbReference>
<sequence length="192" mass="21310">MLVGVCHGLIGRLLGADWRPVGVTLNHTGPDDPSPYLRVLGPAVTFEQPRSGIILYPSDLEAPNTLADPRLRPYARQFLQNIAPPPTSAFTDRVRQVVEALLPTGRCSLEQLARTFDIDPRTLQRRLAESGEGYSSIVDSVRTGMARRYVGGSKRPLTEIAGLLGFSSLATFSRWFRGRFDTSPSTWRNRQM</sequence>
<organism evidence="5 6">
    <name type="scientific">Streptomyces spinoverrucosus</name>
    <dbReference type="NCBI Taxonomy" id="284043"/>
    <lineage>
        <taxon>Bacteria</taxon>
        <taxon>Bacillati</taxon>
        <taxon>Actinomycetota</taxon>
        <taxon>Actinomycetes</taxon>
        <taxon>Kitasatosporales</taxon>
        <taxon>Streptomycetaceae</taxon>
        <taxon>Streptomyces</taxon>
    </lineage>
</organism>
<protein>
    <recommendedName>
        <fullName evidence="4">HTH araC/xylS-type domain-containing protein</fullName>
    </recommendedName>
</protein>
<dbReference type="Pfam" id="PF12625">
    <property type="entry name" value="Arabinose_bd"/>
    <property type="match status" value="1"/>
</dbReference>
<name>A0A4Y3VRY3_9ACTN</name>
<dbReference type="InterPro" id="IPR018060">
    <property type="entry name" value="HTH_AraC"/>
</dbReference>
<reference evidence="5 6" key="1">
    <citation type="submission" date="2019-06" db="EMBL/GenBank/DDBJ databases">
        <title>Whole genome shotgun sequence of Streptomyces spinoverrucosus NBRC 14228.</title>
        <authorList>
            <person name="Hosoyama A."/>
            <person name="Uohara A."/>
            <person name="Ohji S."/>
            <person name="Ichikawa N."/>
        </authorList>
    </citation>
    <scope>NUCLEOTIDE SEQUENCE [LARGE SCALE GENOMIC DNA]</scope>
    <source>
        <strain evidence="5 6">NBRC 14228</strain>
    </source>
</reference>
<gene>
    <name evidence="5" type="ORF">SSP24_53710</name>
</gene>
<dbReference type="SUPFAM" id="SSF46689">
    <property type="entry name" value="Homeodomain-like"/>
    <property type="match status" value="1"/>
</dbReference>
<dbReference type="GO" id="GO:0005829">
    <property type="term" value="C:cytosol"/>
    <property type="evidence" value="ECO:0007669"/>
    <property type="project" value="TreeGrafter"/>
</dbReference>
<dbReference type="SMART" id="SM00342">
    <property type="entry name" value="HTH_ARAC"/>
    <property type="match status" value="1"/>
</dbReference>
<keyword evidence="3" id="KW-0804">Transcription</keyword>
<dbReference type="Proteomes" id="UP000317881">
    <property type="component" value="Unassembled WGS sequence"/>
</dbReference>
<evidence type="ECO:0000256" key="3">
    <source>
        <dbReference type="ARBA" id="ARBA00023163"/>
    </source>
</evidence>
<dbReference type="InterPro" id="IPR009057">
    <property type="entry name" value="Homeodomain-like_sf"/>
</dbReference>
<evidence type="ECO:0000313" key="6">
    <source>
        <dbReference type="Proteomes" id="UP000317881"/>
    </source>
</evidence>
<evidence type="ECO:0000313" key="5">
    <source>
        <dbReference type="EMBL" id="GEC07716.1"/>
    </source>
</evidence>
<dbReference type="EMBL" id="BJND01000042">
    <property type="protein sequence ID" value="GEC07716.1"/>
    <property type="molecule type" value="Genomic_DNA"/>
</dbReference>
<evidence type="ECO:0000256" key="2">
    <source>
        <dbReference type="ARBA" id="ARBA00023125"/>
    </source>
</evidence>